<gene>
    <name evidence="1" type="ORF">D9V32_02355</name>
</gene>
<evidence type="ECO:0000313" key="2">
    <source>
        <dbReference type="Proteomes" id="UP000272503"/>
    </source>
</evidence>
<dbReference type="Proteomes" id="UP000272503">
    <property type="component" value="Unassembled WGS sequence"/>
</dbReference>
<proteinExistence type="predicted"/>
<dbReference type="AlphaFoldDB" id="A0A3L7AAI0"/>
<comment type="caution">
    <text evidence="1">The sequence shown here is derived from an EMBL/GenBank/DDBJ whole genome shotgun (WGS) entry which is preliminary data.</text>
</comment>
<accession>A0A3L7AAI0</accession>
<sequence length="101" mass="10885">MRKLATILVGAALSATTLVGIQISQPAPAEAASCRISNLGWWSVKNDTCRTVMHRSITTTGSNMLPGLEEDTFPANLCAGRTPRATEHGCGLRWYRGLARQ</sequence>
<organism evidence="1 2">
    <name type="scientific">Mycetocola tolaasinivorans</name>
    <dbReference type="NCBI Taxonomy" id="76635"/>
    <lineage>
        <taxon>Bacteria</taxon>
        <taxon>Bacillati</taxon>
        <taxon>Actinomycetota</taxon>
        <taxon>Actinomycetes</taxon>
        <taxon>Micrococcales</taxon>
        <taxon>Microbacteriaceae</taxon>
        <taxon>Mycetocola</taxon>
    </lineage>
</organism>
<name>A0A3L7AAI0_9MICO</name>
<protein>
    <submittedName>
        <fullName evidence="1">Uncharacterized protein</fullName>
    </submittedName>
</protein>
<evidence type="ECO:0000313" key="1">
    <source>
        <dbReference type="EMBL" id="RLP77313.1"/>
    </source>
</evidence>
<dbReference type="EMBL" id="RCUX01000002">
    <property type="protein sequence ID" value="RLP77313.1"/>
    <property type="molecule type" value="Genomic_DNA"/>
</dbReference>
<keyword evidence="2" id="KW-1185">Reference proteome</keyword>
<reference evidence="1 2" key="1">
    <citation type="submission" date="2018-10" db="EMBL/GenBank/DDBJ databases">
        <authorList>
            <person name="Li J."/>
        </authorList>
    </citation>
    <scope>NUCLEOTIDE SEQUENCE [LARGE SCALE GENOMIC DNA]</scope>
    <source>
        <strain evidence="1 2">IF 016277</strain>
    </source>
</reference>